<protein>
    <recommendedName>
        <fullName evidence="3">Lectin-like protein BA14k</fullName>
    </recommendedName>
</protein>
<keyword evidence="4" id="KW-1003">Cell membrane</keyword>
<reference evidence="9" key="1">
    <citation type="journal article" date="2019" name="Int. J. Syst. Evol. Microbiol.">
        <title>The Global Catalogue of Microorganisms (GCM) 10K type strain sequencing project: providing services to taxonomists for standard genome sequencing and annotation.</title>
        <authorList>
            <consortium name="The Broad Institute Genomics Platform"/>
            <consortium name="The Broad Institute Genome Sequencing Center for Infectious Disease"/>
            <person name="Wu L."/>
            <person name="Ma J."/>
        </authorList>
    </citation>
    <scope>NUCLEOTIDE SEQUENCE [LARGE SCALE GENOMIC DNA]</scope>
    <source>
        <strain evidence="9">CGMCC 1.16444</strain>
    </source>
</reference>
<evidence type="ECO:0000256" key="4">
    <source>
        <dbReference type="ARBA" id="ARBA00022475"/>
    </source>
</evidence>
<keyword evidence="7" id="KW-0732">Signal</keyword>
<comment type="caution">
    <text evidence="8">The sequence shown here is derived from an EMBL/GenBank/DDBJ whole genome shotgun (WGS) entry which is preliminary data.</text>
</comment>
<dbReference type="InterPro" id="IPR012413">
    <property type="entry name" value="BA14K"/>
</dbReference>
<feature type="signal peptide" evidence="7">
    <location>
        <begin position="1"/>
        <end position="23"/>
    </location>
</feature>
<dbReference type="EMBL" id="JBHSJF010000006">
    <property type="protein sequence ID" value="MFC5068060.1"/>
    <property type="molecule type" value="Genomic_DNA"/>
</dbReference>
<accession>A0ABV9YZ20</accession>
<evidence type="ECO:0000313" key="9">
    <source>
        <dbReference type="Proteomes" id="UP001595796"/>
    </source>
</evidence>
<comment type="similarity">
    <text evidence="2">Belongs to the BA14k family.</text>
</comment>
<evidence type="ECO:0000256" key="1">
    <source>
        <dbReference type="ARBA" id="ARBA00004167"/>
    </source>
</evidence>
<evidence type="ECO:0000256" key="7">
    <source>
        <dbReference type="SAM" id="SignalP"/>
    </source>
</evidence>
<evidence type="ECO:0000313" key="8">
    <source>
        <dbReference type="EMBL" id="MFC5068060.1"/>
    </source>
</evidence>
<comment type="function">
    <text evidence="6">Has immunoglobulin-binding and hemagglutination properties, and can bind to mannose. Essential for virulence. May be involved in LPS biosynthesis or polysaccharide transport.</text>
</comment>
<evidence type="ECO:0000256" key="2">
    <source>
        <dbReference type="ARBA" id="ARBA00010270"/>
    </source>
</evidence>
<gene>
    <name evidence="8" type="ORF">ACFPFW_08515</name>
</gene>
<proteinExistence type="inferred from homology"/>
<keyword evidence="5" id="KW-0430">Lectin</keyword>
<evidence type="ECO:0000256" key="5">
    <source>
        <dbReference type="ARBA" id="ARBA00022734"/>
    </source>
</evidence>
<name>A0ABV9YZ20_9HYPH</name>
<dbReference type="Proteomes" id="UP001595796">
    <property type="component" value="Unassembled WGS sequence"/>
</dbReference>
<sequence>MNKSAIAAAISIGLAIPTVPAMAFPSVPVKADKGSGLTDVQHRVERRGDRHYWRGHRGYRERRPGYRYRNGFWFPPAAFAAGALIGGAIAAGRAAATDDDHEDWCRDRYRSYRASDNTYAIGGGARRECASPYMR</sequence>
<organism evidence="8 9">
    <name type="scientific">Flaviflagellibacter deserti</name>
    <dbReference type="NCBI Taxonomy" id="2267266"/>
    <lineage>
        <taxon>Bacteria</taxon>
        <taxon>Pseudomonadati</taxon>
        <taxon>Pseudomonadota</taxon>
        <taxon>Alphaproteobacteria</taxon>
        <taxon>Hyphomicrobiales</taxon>
        <taxon>Flaviflagellibacter</taxon>
    </lineage>
</organism>
<evidence type="ECO:0000256" key="3">
    <source>
        <dbReference type="ARBA" id="ARBA00020552"/>
    </source>
</evidence>
<dbReference type="RefSeq" id="WP_114957647.1">
    <property type="nucleotide sequence ID" value="NZ_JBHSJF010000006.1"/>
</dbReference>
<keyword evidence="9" id="KW-1185">Reference proteome</keyword>
<evidence type="ECO:0000256" key="6">
    <source>
        <dbReference type="ARBA" id="ARBA00025321"/>
    </source>
</evidence>
<comment type="subcellular location">
    <subcellularLocation>
        <location evidence="1">Membrane</location>
        <topology evidence="1">Single-pass membrane protein</topology>
    </subcellularLocation>
</comment>
<keyword evidence="4" id="KW-0472">Membrane</keyword>
<dbReference type="Pfam" id="PF07886">
    <property type="entry name" value="BA14K"/>
    <property type="match status" value="1"/>
</dbReference>
<feature type="chain" id="PRO_5046792254" description="Lectin-like protein BA14k" evidence="7">
    <location>
        <begin position="24"/>
        <end position="135"/>
    </location>
</feature>